<dbReference type="AlphaFoldDB" id="A0A8T4IJ99"/>
<feature type="chain" id="PRO_5035892239" evidence="2">
    <location>
        <begin position="24"/>
        <end position="551"/>
    </location>
</feature>
<proteinExistence type="predicted"/>
<evidence type="ECO:0000313" key="4">
    <source>
        <dbReference type="Proteomes" id="UP000676996"/>
    </source>
</evidence>
<dbReference type="GO" id="GO:0004185">
    <property type="term" value="F:serine-type carboxypeptidase activity"/>
    <property type="evidence" value="ECO:0007669"/>
    <property type="project" value="InterPro"/>
</dbReference>
<protein>
    <submittedName>
        <fullName evidence="3">Peptidase S10</fullName>
    </submittedName>
</protein>
<organism evidence="3 4">
    <name type="scientific">Stakelama marina</name>
    <dbReference type="NCBI Taxonomy" id="2826939"/>
    <lineage>
        <taxon>Bacteria</taxon>
        <taxon>Pseudomonadati</taxon>
        <taxon>Pseudomonadota</taxon>
        <taxon>Alphaproteobacteria</taxon>
        <taxon>Sphingomonadales</taxon>
        <taxon>Sphingomonadaceae</taxon>
        <taxon>Stakelama</taxon>
    </lineage>
</organism>
<accession>A0A8T4IJ99</accession>
<dbReference type="Pfam" id="PF00450">
    <property type="entry name" value="Peptidase_S10"/>
    <property type="match status" value="1"/>
</dbReference>
<dbReference type="InterPro" id="IPR001563">
    <property type="entry name" value="Peptidase_S10"/>
</dbReference>
<feature type="region of interest" description="Disordered" evidence="1">
    <location>
        <begin position="22"/>
        <end position="62"/>
    </location>
</feature>
<feature type="compositionally biased region" description="Polar residues" evidence="1">
    <location>
        <begin position="52"/>
        <end position="61"/>
    </location>
</feature>
<dbReference type="EMBL" id="JAGRQC010000002">
    <property type="protein sequence ID" value="MBR0552399.1"/>
    <property type="molecule type" value="Genomic_DNA"/>
</dbReference>
<dbReference type="Gene3D" id="3.40.50.1820">
    <property type="entry name" value="alpha/beta hydrolase"/>
    <property type="match status" value="1"/>
</dbReference>
<evidence type="ECO:0000256" key="1">
    <source>
        <dbReference type="SAM" id="MobiDB-lite"/>
    </source>
</evidence>
<feature type="compositionally biased region" description="Polar residues" evidence="1">
    <location>
        <begin position="22"/>
        <end position="45"/>
    </location>
</feature>
<dbReference type="GO" id="GO:0006508">
    <property type="term" value="P:proteolysis"/>
    <property type="evidence" value="ECO:0007669"/>
    <property type="project" value="InterPro"/>
</dbReference>
<reference evidence="3" key="1">
    <citation type="submission" date="2021-04" db="EMBL/GenBank/DDBJ databases">
        <title>Ouciella asimina sp. nov., isolated from the surface seawater in the hydrothermal field of Okinawa Trough.</title>
        <authorList>
            <person name="Shuang W."/>
        </authorList>
    </citation>
    <scope>NUCLEOTIDE SEQUENCE</scope>
    <source>
        <strain evidence="3">LXI357</strain>
    </source>
</reference>
<sequence length="551" mass="60598">MLKRILMGTALGCAMVAMTAASAQETDSPQSSRSANKPGPENSSPEFGVLFQPQSSTTDGSVSVEGRRVDYKAVAGTLIVHPEGWDDAAWREQAHSDLGDKKGEPKAEASMFYTAYFKKGVPSADRPITFLYNGGPGSATVWLHMGAFGPRRVLTPGDKHMAAAPYKVVNNAYSLLDASDLVFIDAPGTGFSRVAGKDKEKAFFGVDADAHAFAQFIKGFLSKYGRWNSPKYLFGESYGTPRSAVVVNELETSDDIDFNGVILLSQILNFDLSIDTPQFNPGSDQAYIVGLPTYAATAWYHNKLPGGRPAELEPFLKQVEHFATTDYAAALQQGSELDPARKRQVAEQLSKYIGIPASYIYKSDLRLSGGQFAKQLQINSDLTTGRLDSRFSGPAMDPLSKDSDYDPQSASISSAYIAAFNNYVRKDLNYGQHQVYKPGINVFRDWDFSHKQPGMPFAIRGATNVMPDLAMAMKYNPNLKIMLAGGYYDLATPFYEGWYEMHHLPIPDSLQNNISYHYYPSGHMVYAREEDLKKLHDDVASFIGRTDNIGG</sequence>
<name>A0A8T4IJ99_9SPHN</name>
<evidence type="ECO:0000313" key="3">
    <source>
        <dbReference type="EMBL" id="MBR0552399.1"/>
    </source>
</evidence>
<dbReference type="RefSeq" id="WP_284053678.1">
    <property type="nucleotide sequence ID" value="NZ_JAGRQC010000002.1"/>
</dbReference>
<feature type="signal peptide" evidence="2">
    <location>
        <begin position="1"/>
        <end position="23"/>
    </location>
</feature>
<dbReference type="InterPro" id="IPR029058">
    <property type="entry name" value="AB_hydrolase_fold"/>
</dbReference>
<comment type="caution">
    <text evidence="3">The sequence shown here is derived from an EMBL/GenBank/DDBJ whole genome shotgun (WGS) entry which is preliminary data.</text>
</comment>
<evidence type="ECO:0000256" key="2">
    <source>
        <dbReference type="SAM" id="SignalP"/>
    </source>
</evidence>
<gene>
    <name evidence="3" type="ORF">J7S20_07770</name>
</gene>
<keyword evidence="4" id="KW-1185">Reference proteome</keyword>
<dbReference type="Proteomes" id="UP000676996">
    <property type="component" value="Unassembled WGS sequence"/>
</dbReference>
<dbReference type="SUPFAM" id="SSF53474">
    <property type="entry name" value="alpha/beta-Hydrolases"/>
    <property type="match status" value="1"/>
</dbReference>
<keyword evidence="2" id="KW-0732">Signal</keyword>